<sequence>MATNSTPPTSTVTATPKAAATSDPRDEVIARVRVAILSLALLFTLAGNTVVLKLVLQSRPKTVHLSRIYSFLLHLSAADILVGICNILPQLVWDIYFRFPLGDLACKAVKFLQVFVLYLSTYVLAGMAIDRYLVIRSGVNRPPFVVRIILAASWLVAAVFAMPQLFIFSLQQLPNGVQDCWATFKPPVTGLRYVMFFVTAVLVIPVAVMAFCYTYLCWAISKRSLSDAKLRTIRMTMVMVLVFVLCWTPFCCAQLYLQYTGHMPSTFITICLLVPNLNSCANPWVCLTFSTSLRRRFREYAVVRIVYELLMVRRTRNVITVSSLQYRRPTQAKRQLRAYR</sequence>
<keyword evidence="2" id="KW-1003">Cell membrane</keyword>
<dbReference type="PROSITE" id="PS00237">
    <property type="entry name" value="G_PROTEIN_RECEP_F1_1"/>
    <property type="match status" value="1"/>
</dbReference>
<comment type="caution">
    <text evidence="12">The sequence shown here is derived from an EMBL/GenBank/DDBJ whole genome shotgun (WGS) entry which is preliminary data.</text>
</comment>
<dbReference type="GO" id="GO:0005886">
    <property type="term" value="C:plasma membrane"/>
    <property type="evidence" value="ECO:0007669"/>
    <property type="project" value="UniProtKB-SubCell"/>
</dbReference>
<dbReference type="EMBL" id="MNPL01021846">
    <property type="protein sequence ID" value="OQR69208.1"/>
    <property type="molecule type" value="Genomic_DNA"/>
</dbReference>
<feature type="domain" description="G-protein coupled receptors family 1 profile" evidence="11">
    <location>
        <begin position="47"/>
        <end position="286"/>
    </location>
</feature>
<evidence type="ECO:0000256" key="4">
    <source>
        <dbReference type="ARBA" id="ARBA00022989"/>
    </source>
</evidence>
<feature type="non-terminal residue" evidence="12">
    <location>
        <position position="340"/>
    </location>
</feature>
<dbReference type="PRINTS" id="PR00237">
    <property type="entry name" value="GPCRRHODOPSN"/>
</dbReference>
<keyword evidence="8 10" id="KW-0325">Glycoprotein</keyword>
<comment type="similarity">
    <text evidence="10">Belongs to the G-protein coupled receptor 1 family. Vasopressin/oxytocin receptor subfamily.</text>
</comment>
<dbReference type="InterPro" id="IPR017452">
    <property type="entry name" value="GPCR_Rhodpsn_7TM"/>
</dbReference>
<dbReference type="PANTHER" id="PTHR24241">
    <property type="entry name" value="NEUROPEPTIDE RECEPTOR-RELATED G-PROTEIN COUPLED RECEPTOR"/>
    <property type="match status" value="1"/>
</dbReference>
<organism evidence="12 13">
    <name type="scientific">Tropilaelaps mercedesae</name>
    <dbReference type="NCBI Taxonomy" id="418985"/>
    <lineage>
        <taxon>Eukaryota</taxon>
        <taxon>Metazoa</taxon>
        <taxon>Ecdysozoa</taxon>
        <taxon>Arthropoda</taxon>
        <taxon>Chelicerata</taxon>
        <taxon>Arachnida</taxon>
        <taxon>Acari</taxon>
        <taxon>Parasitiformes</taxon>
        <taxon>Mesostigmata</taxon>
        <taxon>Gamasina</taxon>
        <taxon>Dermanyssoidea</taxon>
        <taxon>Laelapidae</taxon>
        <taxon>Tropilaelaps</taxon>
    </lineage>
</organism>
<dbReference type="AlphaFoldDB" id="A0A1V9X724"/>
<evidence type="ECO:0000256" key="6">
    <source>
        <dbReference type="ARBA" id="ARBA00023136"/>
    </source>
</evidence>
<keyword evidence="7 10" id="KW-0675">Receptor</keyword>
<dbReference type="GO" id="GO:0042277">
    <property type="term" value="F:peptide binding"/>
    <property type="evidence" value="ECO:0007669"/>
    <property type="project" value="TreeGrafter"/>
</dbReference>
<evidence type="ECO:0000256" key="3">
    <source>
        <dbReference type="ARBA" id="ARBA00022692"/>
    </source>
</evidence>
<keyword evidence="13" id="KW-1185">Reference proteome</keyword>
<dbReference type="OrthoDB" id="5987909at2759"/>
<keyword evidence="9 10" id="KW-0807">Transducer</keyword>
<feature type="transmembrane region" description="Helical" evidence="10">
    <location>
        <begin position="145"/>
        <end position="170"/>
    </location>
</feature>
<dbReference type="GO" id="GO:0032870">
    <property type="term" value="P:cellular response to hormone stimulus"/>
    <property type="evidence" value="ECO:0007669"/>
    <property type="project" value="TreeGrafter"/>
</dbReference>
<dbReference type="PRINTS" id="PR00896">
    <property type="entry name" value="VASOPRESSINR"/>
</dbReference>
<keyword evidence="3 10" id="KW-0812">Transmembrane</keyword>
<dbReference type="Gene3D" id="1.20.1070.10">
    <property type="entry name" value="Rhodopsin 7-helix transmembrane proteins"/>
    <property type="match status" value="1"/>
</dbReference>
<gene>
    <name evidence="12" type="ORF">BIW11_01888</name>
</gene>
<dbReference type="SUPFAM" id="SSF81321">
    <property type="entry name" value="Family A G protein-coupled receptor-like"/>
    <property type="match status" value="1"/>
</dbReference>
<evidence type="ECO:0000256" key="8">
    <source>
        <dbReference type="ARBA" id="ARBA00023180"/>
    </source>
</evidence>
<keyword evidence="4 10" id="KW-1133">Transmembrane helix</keyword>
<reference evidence="12 13" key="1">
    <citation type="journal article" date="2017" name="Gigascience">
        <title>Draft genome of the honey bee ectoparasitic mite, Tropilaelaps mercedesae, is shaped by the parasitic life history.</title>
        <authorList>
            <person name="Dong X."/>
            <person name="Armstrong S.D."/>
            <person name="Xia D."/>
            <person name="Makepeace B.L."/>
            <person name="Darby A.C."/>
            <person name="Kadowaki T."/>
        </authorList>
    </citation>
    <scope>NUCLEOTIDE SEQUENCE [LARGE SCALE GENOMIC DNA]</scope>
    <source>
        <strain evidence="12">Wuxi-XJTLU</strain>
    </source>
</reference>
<feature type="transmembrane region" description="Helical" evidence="10">
    <location>
        <begin position="190"/>
        <end position="216"/>
    </location>
</feature>
<protein>
    <submittedName>
        <fullName evidence="12">Oxytocin receptor-like</fullName>
    </submittedName>
</protein>
<feature type="transmembrane region" description="Helical" evidence="10">
    <location>
        <begin position="68"/>
        <end position="91"/>
    </location>
</feature>
<dbReference type="InterPro" id="IPR000276">
    <property type="entry name" value="GPCR_Rhodpsn"/>
</dbReference>
<accession>A0A1V9X724</accession>
<dbReference type="FunCoup" id="A0A1V9X724">
    <property type="interactions" value="32"/>
</dbReference>
<comment type="subcellular location">
    <subcellularLocation>
        <location evidence="1 10">Cell membrane</location>
        <topology evidence="1 10">Multi-pass membrane protein</topology>
    </subcellularLocation>
</comment>
<evidence type="ECO:0000256" key="2">
    <source>
        <dbReference type="ARBA" id="ARBA00022475"/>
    </source>
</evidence>
<dbReference type="STRING" id="418985.A0A1V9X724"/>
<keyword evidence="6 10" id="KW-0472">Membrane</keyword>
<feature type="transmembrane region" description="Helical" evidence="10">
    <location>
        <begin position="237"/>
        <end position="259"/>
    </location>
</feature>
<evidence type="ECO:0000256" key="1">
    <source>
        <dbReference type="ARBA" id="ARBA00004651"/>
    </source>
</evidence>
<evidence type="ECO:0000256" key="9">
    <source>
        <dbReference type="ARBA" id="ARBA00023224"/>
    </source>
</evidence>
<feature type="transmembrane region" description="Helical" evidence="10">
    <location>
        <begin position="265"/>
        <end position="289"/>
    </location>
</feature>
<dbReference type="Proteomes" id="UP000192247">
    <property type="component" value="Unassembled WGS sequence"/>
</dbReference>
<dbReference type="InParanoid" id="A0A1V9X724"/>
<dbReference type="InterPro" id="IPR001817">
    <property type="entry name" value="Vasoprsn_rcpt"/>
</dbReference>
<proteinExistence type="inferred from homology"/>
<feature type="transmembrane region" description="Helical" evidence="10">
    <location>
        <begin position="111"/>
        <end position="133"/>
    </location>
</feature>
<evidence type="ECO:0000313" key="12">
    <source>
        <dbReference type="EMBL" id="OQR69208.1"/>
    </source>
</evidence>
<dbReference type="GO" id="GO:0005000">
    <property type="term" value="F:vasopressin receptor activity"/>
    <property type="evidence" value="ECO:0007669"/>
    <property type="project" value="InterPro"/>
</dbReference>
<feature type="transmembrane region" description="Helical" evidence="10">
    <location>
        <begin position="34"/>
        <end position="56"/>
    </location>
</feature>
<evidence type="ECO:0000313" key="13">
    <source>
        <dbReference type="Proteomes" id="UP000192247"/>
    </source>
</evidence>
<keyword evidence="5 10" id="KW-0297">G-protein coupled receptor</keyword>
<evidence type="ECO:0000256" key="5">
    <source>
        <dbReference type="ARBA" id="ARBA00023040"/>
    </source>
</evidence>
<name>A0A1V9X724_9ACAR</name>
<evidence type="ECO:0000256" key="7">
    <source>
        <dbReference type="ARBA" id="ARBA00023170"/>
    </source>
</evidence>
<evidence type="ECO:0000256" key="10">
    <source>
        <dbReference type="RuleBase" id="RU046427"/>
    </source>
</evidence>
<dbReference type="PANTHER" id="PTHR24241:SF161">
    <property type="entry name" value="G-PROTEIN COUPLED RECEPTORS FAMILY 1 PROFILE DOMAIN-CONTAINING PROTEIN"/>
    <property type="match status" value="1"/>
</dbReference>
<dbReference type="Pfam" id="PF00001">
    <property type="entry name" value="7tm_1"/>
    <property type="match status" value="1"/>
</dbReference>
<dbReference type="PROSITE" id="PS50262">
    <property type="entry name" value="G_PROTEIN_RECEP_F1_2"/>
    <property type="match status" value="1"/>
</dbReference>
<evidence type="ECO:0000259" key="11">
    <source>
        <dbReference type="PROSITE" id="PS50262"/>
    </source>
</evidence>